<dbReference type="Proteomes" id="UP000199138">
    <property type="component" value="Unassembled WGS sequence"/>
</dbReference>
<evidence type="ECO:0000313" key="2">
    <source>
        <dbReference type="Proteomes" id="UP000199138"/>
    </source>
</evidence>
<dbReference type="STRING" id="1224947.SAMN05216480_108119"/>
<dbReference type="OrthoDB" id="1144071at2"/>
<name>A0A1I7HCF6_9FLAO</name>
<dbReference type="AlphaFoldDB" id="A0A1I7HCF6"/>
<organism evidence="1 2">
    <name type="scientific">Pustulibacterium marinum</name>
    <dbReference type="NCBI Taxonomy" id="1224947"/>
    <lineage>
        <taxon>Bacteria</taxon>
        <taxon>Pseudomonadati</taxon>
        <taxon>Bacteroidota</taxon>
        <taxon>Flavobacteriia</taxon>
        <taxon>Flavobacteriales</taxon>
        <taxon>Flavobacteriaceae</taxon>
        <taxon>Pustulibacterium</taxon>
    </lineage>
</organism>
<dbReference type="EMBL" id="FPBK01000008">
    <property type="protein sequence ID" value="SFU58398.1"/>
    <property type="molecule type" value="Genomic_DNA"/>
</dbReference>
<keyword evidence="2" id="KW-1185">Reference proteome</keyword>
<gene>
    <name evidence="1" type="ORF">SAMN05216480_108119</name>
</gene>
<protein>
    <recommendedName>
        <fullName evidence="3">Adhesin</fullName>
    </recommendedName>
</protein>
<sequence>MKVSSQKIVEKNVFIADTVNTIFVDTENIFQLTINTQTSRNTVAVRANLEGEYAPDLVLTSQITAGKLFLGAQFQPLTVLFDDKLAAHKVITISLSVTIPENKQLIIQGKHTKTNVSGDFKDLQIVLHDGAVHLQNVNGIISVNTFNGDVEVADYNGSVNATSKFGEVLVNEYDDSSNQLEIKSVKGTITVNSNK</sequence>
<dbReference type="RefSeq" id="WP_143106414.1">
    <property type="nucleotide sequence ID" value="NZ_FPBK01000008.1"/>
</dbReference>
<evidence type="ECO:0000313" key="1">
    <source>
        <dbReference type="EMBL" id="SFU58398.1"/>
    </source>
</evidence>
<evidence type="ECO:0008006" key="3">
    <source>
        <dbReference type="Google" id="ProtNLM"/>
    </source>
</evidence>
<reference evidence="1 2" key="1">
    <citation type="submission" date="2016-10" db="EMBL/GenBank/DDBJ databases">
        <authorList>
            <person name="de Groot N.N."/>
        </authorList>
    </citation>
    <scope>NUCLEOTIDE SEQUENCE [LARGE SCALE GENOMIC DNA]</scope>
    <source>
        <strain evidence="1 2">CGMCC 1.12333</strain>
    </source>
</reference>
<accession>A0A1I7HCF6</accession>
<proteinExistence type="predicted"/>